<keyword evidence="1 3" id="KW-0812">Transmembrane</keyword>
<dbReference type="SUPFAM" id="SSF56300">
    <property type="entry name" value="Metallo-dependent phosphatases"/>
    <property type="match status" value="1"/>
</dbReference>
<keyword evidence="1" id="KW-1133">Transmembrane helix</keyword>
<dbReference type="Gene3D" id="3.60.21.10">
    <property type="match status" value="1"/>
</dbReference>
<feature type="transmembrane region" description="Helical" evidence="1">
    <location>
        <begin position="650"/>
        <end position="674"/>
    </location>
</feature>
<evidence type="ECO:0000259" key="2">
    <source>
        <dbReference type="Pfam" id="PF00149"/>
    </source>
</evidence>
<dbReference type="PANTHER" id="PTHR14795:SF0">
    <property type="entry name" value="TRANSMEMBRANE PROTEIN 62"/>
    <property type="match status" value="1"/>
</dbReference>
<accession>A0ABR2L3L4</accession>
<organism evidence="3 4">
    <name type="scientific">Tritrichomonas musculus</name>
    <dbReference type="NCBI Taxonomy" id="1915356"/>
    <lineage>
        <taxon>Eukaryota</taxon>
        <taxon>Metamonada</taxon>
        <taxon>Parabasalia</taxon>
        <taxon>Tritrichomonadida</taxon>
        <taxon>Tritrichomonadidae</taxon>
        <taxon>Tritrichomonas</taxon>
    </lineage>
</organism>
<dbReference type="Proteomes" id="UP001470230">
    <property type="component" value="Unassembled WGS sequence"/>
</dbReference>
<evidence type="ECO:0000313" key="3">
    <source>
        <dbReference type="EMBL" id="KAK8896825.1"/>
    </source>
</evidence>
<sequence length="736" mass="84985">MSRKSTLRVFPYLISQYLFFLVIVLGFGISSQSTSKHVTDERYCSASNGSNFDEQYDPDYFYHLTDVHVTHYNKDTQDIFEQSLNIGSSYKPKSVLITGDLVDNYFLPYDYNDAQETKQMEEDWEEYHKVASKFTNKFEKIIESFGNHDIPRILSHDSHNFFYNKYSMISQSHHNFSLPNDTYDVFTEKVGNFTFLVLNPIFFPIPPLPFTYYVHAPTEYIEKVERIIDSIPSDENVILATHFQGPVWSESYCPFVKSLSTERFFKSILQNKKVKMLLTGHNHGAGRMVMHYGDSFEVCASDLRENKRSGLVTNDNGNVVYHWLTIHNATKTFVTFPSPVEQTTSRTDCGVPKVRAITFDKNDKFVEIDGKRLKLNRMRKLSKDGDAWLLEANVSFLAKGRHHLKLSGEEEEEFEFIFGRSSKIESVTELLYDDMLWAHGQWIGLIILIVVFMFVTFPISLFERCAFDGYWRWINGMDDERKEGGKLLIKQAGSESKSEEKQKMNSNNSKSFHFLSTDIEYYFFTVFFGFFGIRSRLLKLPFMMRLLLFVSVVASLFLPIFTFDVDGTYGFMFMFGYYLSHGSGMPAKYADSSSGDHYISRLYQALDLRYEVWCPFLGFYYFAVAVVPVILSASALGLKPAAEGESRIQLIDLAVQLGAIVGGFIISFDSFLLLCERKCAWLSPFIQFPIVFLSIFSLFFIQRKMKRNRNLRWNVKIASQKIDNANTAEAHTICSC</sequence>
<dbReference type="Pfam" id="PF00149">
    <property type="entry name" value="Metallophos"/>
    <property type="match status" value="1"/>
</dbReference>
<dbReference type="InterPro" id="IPR029052">
    <property type="entry name" value="Metallo-depent_PP-like"/>
</dbReference>
<proteinExistence type="predicted"/>
<reference evidence="3 4" key="1">
    <citation type="submission" date="2024-04" db="EMBL/GenBank/DDBJ databases">
        <title>Tritrichomonas musculus Genome.</title>
        <authorList>
            <person name="Alves-Ferreira E."/>
            <person name="Grigg M."/>
            <person name="Lorenzi H."/>
            <person name="Galac M."/>
        </authorList>
    </citation>
    <scope>NUCLEOTIDE SEQUENCE [LARGE SCALE GENOMIC DNA]</scope>
    <source>
        <strain evidence="3 4">EAF2021</strain>
    </source>
</reference>
<gene>
    <name evidence="3" type="ORF">M9Y10_014748</name>
</gene>
<feature type="transmembrane region" description="Helical" evidence="1">
    <location>
        <begin position="442"/>
        <end position="462"/>
    </location>
</feature>
<evidence type="ECO:0000313" key="4">
    <source>
        <dbReference type="Proteomes" id="UP001470230"/>
    </source>
</evidence>
<keyword evidence="4" id="KW-1185">Reference proteome</keyword>
<feature type="transmembrane region" description="Helical" evidence="1">
    <location>
        <begin position="680"/>
        <end position="701"/>
    </location>
</feature>
<name>A0ABR2L3L4_9EUKA</name>
<keyword evidence="1" id="KW-0472">Membrane</keyword>
<protein>
    <submittedName>
        <fullName evidence="3">Transmembrane protein 62</fullName>
    </submittedName>
</protein>
<feature type="transmembrane region" description="Helical" evidence="1">
    <location>
        <begin position="618"/>
        <end position="638"/>
    </location>
</feature>
<dbReference type="InterPro" id="IPR004843">
    <property type="entry name" value="Calcineurin-like_PHP"/>
</dbReference>
<feature type="transmembrane region" description="Helical" evidence="1">
    <location>
        <begin position="542"/>
        <end position="563"/>
    </location>
</feature>
<feature type="domain" description="Calcineurin-like phosphoesterase" evidence="2">
    <location>
        <begin position="61"/>
        <end position="284"/>
    </location>
</feature>
<evidence type="ECO:0000256" key="1">
    <source>
        <dbReference type="SAM" id="Phobius"/>
    </source>
</evidence>
<feature type="transmembrane region" description="Helical" evidence="1">
    <location>
        <begin position="9"/>
        <end position="29"/>
    </location>
</feature>
<dbReference type="PANTHER" id="PTHR14795">
    <property type="entry name" value="HELICASE RELATED"/>
    <property type="match status" value="1"/>
</dbReference>
<comment type="caution">
    <text evidence="3">The sequence shown here is derived from an EMBL/GenBank/DDBJ whole genome shotgun (WGS) entry which is preliminary data.</text>
</comment>
<dbReference type="EMBL" id="JAPFFF010000002">
    <property type="protein sequence ID" value="KAK8896825.1"/>
    <property type="molecule type" value="Genomic_DNA"/>
</dbReference>